<dbReference type="AlphaFoldDB" id="A0A2H1WY50"/>
<reference evidence="3" key="1">
    <citation type="submission" date="2016-07" db="EMBL/GenBank/DDBJ databases">
        <authorList>
            <person name="Bretaudeau A."/>
        </authorList>
    </citation>
    <scope>NUCLEOTIDE SEQUENCE</scope>
    <source>
        <strain evidence="3">Rice</strain>
        <tissue evidence="3">Whole body</tissue>
    </source>
</reference>
<keyword evidence="1" id="KW-0812">Transmembrane</keyword>
<accession>A0A2H1WY50</accession>
<feature type="transmembrane region" description="Helical" evidence="1">
    <location>
        <begin position="250"/>
        <end position="270"/>
    </location>
</feature>
<feature type="transmembrane region" description="Helical" evidence="1">
    <location>
        <begin position="95"/>
        <end position="115"/>
    </location>
</feature>
<feature type="transmembrane region" description="Helical" evidence="1">
    <location>
        <begin position="282"/>
        <end position="301"/>
    </location>
</feature>
<gene>
    <name evidence="3" type="ORF">SFRICE_020257</name>
</gene>
<name>A0A2H1WY50_SPOFR</name>
<feature type="transmembrane region" description="Helical" evidence="1">
    <location>
        <begin position="166"/>
        <end position="190"/>
    </location>
</feature>
<organism evidence="3">
    <name type="scientific">Spodoptera frugiperda</name>
    <name type="common">Fall armyworm</name>
    <dbReference type="NCBI Taxonomy" id="7108"/>
    <lineage>
        <taxon>Eukaryota</taxon>
        <taxon>Metazoa</taxon>
        <taxon>Ecdysozoa</taxon>
        <taxon>Arthropoda</taxon>
        <taxon>Hexapoda</taxon>
        <taxon>Insecta</taxon>
        <taxon>Pterygota</taxon>
        <taxon>Neoptera</taxon>
        <taxon>Endopterygota</taxon>
        <taxon>Lepidoptera</taxon>
        <taxon>Glossata</taxon>
        <taxon>Ditrysia</taxon>
        <taxon>Noctuoidea</taxon>
        <taxon>Noctuidae</taxon>
        <taxon>Amphipyrinae</taxon>
        <taxon>Spodoptera</taxon>
    </lineage>
</organism>
<feature type="domain" description="DUF7802" evidence="2">
    <location>
        <begin position="47"/>
        <end position="428"/>
    </location>
</feature>
<protein>
    <submittedName>
        <fullName evidence="3">SFRICE_020257</fullName>
    </submittedName>
</protein>
<dbReference type="Pfam" id="PF25085">
    <property type="entry name" value="DUF7802"/>
    <property type="match status" value="1"/>
</dbReference>
<dbReference type="PANTHER" id="PTHR35982">
    <property type="entry name" value="AGAP005361-PA"/>
    <property type="match status" value="1"/>
</dbReference>
<dbReference type="EMBL" id="ODYU01011944">
    <property type="protein sequence ID" value="SOQ57978.1"/>
    <property type="molecule type" value="Genomic_DNA"/>
</dbReference>
<feature type="transmembrane region" description="Helical" evidence="1">
    <location>
        <begin position="210"/>
        <end position="230"/>
    </location>
</feature>
<dbReference type="InterPro" id="IPR056704">
    <property type="entry name" value="DUF7802"/>
</dbReference>
<feature type="transmembrane region" description="Helical" evidence="1">
    <location>
        <begin position="69"/>
        <end position="88"/>
    </location>
</feature>
<feature type="transmembrane region" description="Helical" evidence="1">
    <location>
        <begin position="313"/>
        <end position="335"/>
    </location>
</feature>
<evidence type="ECO:0000259" key="2">
    <source>
        <dbReference type="Pfam" id="PF25085"/>
    </source>
</evidence>
<feature type="transmembrane region" description="Helical" evidence="1">
    <location>
        <begin position="411"/>
        <end position="430"/>
    </location>
</feature>
<evidence type="ECO:0000256" key="1">
    <source>
        <dbReference type="SAM" id="Phobius"/>
    </source>
</evidence>
<evidence type="ECO:0000313" key="3">
    <source>
        <dbReference type="EMBL" id="SOQ57978.1"/>
    </source>
</evidence>
<keyword evidence="1" id="KW-0472">Membrane</keyword>
<sequence>MELPIQFVLNGTVDGKPITFVNHCVGSAQKRRTRIFDMANAAGGSETWLQWLVQTNDAKQLWEAQPTYILSQAVYILAGIVTLIHAFSKGGRWPYFWLGTILHGLFTDNFWHFALPEYDNFWHSQTPIIFLGARLPLHIILLYPAFIYHAAYAISRLNLPKYSEPFAVGLVTVLVDIPYDIVAVKFVHWTWHDTDPNIYDRHYWVPWNSYYFHATFAASFFYFFHVSRSWFAPKVTQWDAADKKAEWKSLLISSLLGMPGGVLMFIPIYHPLHDVFNIHSEVTFFLLFSIFAVIVLSGLLSDRQKCNKKLTTTDYVLMVQLAIHYLLYLAFTIFFNPEQERSLGLHEPVGPCNEVATLTTPFGQVLEKRKYFCPKDYNEDYFDFHCAKELPRNGATWYLICGTPFENRAEYITVLSTILVVAAGVFYGLYFKTGGGTPEVTPKKLKKK</sequence>
<keyword evidence="1" id="KW-1133">Transmembrane helix</keyword>
<proteinExistence type="predicted"/>
<feature type="transmembrane region" description="Helical" evidence="1">
    <location>
        <begin position="135"/>
        <end position="154"/>
    </location>
</feature>
<dbReference type="PANTHER" id="PTHR35982:SF1">
    <property type="entry name" value="SPIROCYCLASE, AVEC FAMILY"/>
    <property type="match status" value="1"/>
</dbReference>